<protein>
    <submittedName>
        <fullName evidence="1">DNA alkylation repair enzyme</fullName>
    </submittedName>
</protein>
<reference evidence="1 2" key="1">
    <citation type="submission" date="2020-01" db="EMBL/GenBank/DDBJ databases">
        <title>Kibdelosporangium persica a novel Actinomycetes from a hot desert in Iran.</title>
        <authorList>
            <person name="Safaei N."/>
            <person name="Zaburannyi N."/>
            <person name="Mueller R."/>
            <person name="Wink J."/>
        </authorList>
    </citation>
    <scope>NUCLEOTIDE SEQUENCE [LARGE SCALE GENOMIC DNA]</scope>
    <source>
        <strain evidence="1 2">4NS15</strain>
    </source>
</reference>
<organism evidence="1 2">
    <name type="scientific">Kibdelosporangium persicum</name>
    <dbReference type="NCBI Taxonomy" id="2698649"/>
    <lineage>
        <taxon>Bacteria</taxon>
        <taxon>Bacillati</taxon>
        <taxon>Actinomycetota</taxon>
        <taxon>Actinomycetes</taxon>
        <taxon>Pseudonocardiales</taxon>
        <taxon>Pseudonocardiaceae</taxon>
        <taxon>Kibdelosporangium</taxon>
    </lineage>
</organism>
<dbReference type="SUPFAM" id="SSF48371">
    <property type="entry name" value="ARM repeat"/>
    <property type="match status" value="1"/>
</dbReference>
<keyword evidence="2" id="KW-1185">Reference proteome</keyword>
<accession>A0ABX2FBM8</accession>
<proteinExistence type="predicted"/>
<gene>
    <name evidence="1" type="ORF">GC106_60320</name>
</gene>
<evidence type="ECO:0000313" key="1">
    <source>
        <dbReference type="EMBL" id="NRN68785.1"/>
    </source>
</evidence>
<dbReference type="Gene3D" id="1.25.40.290">
    <property type="entry name" value="ARM repeat domains"/>
    <property type="match status" value="1"/>
</dbReference>
<evidence type="ECO:0000313" key="2">
    <source>
        <dbReference type="Proteomes" id="UP000763557"/>
    </source>
</evidence>
<sequence length="358" mass="38907">MPFADEMLGADVVKALAQCLARAGRTPGKVKGVKLAGLTLRERVDLVRDALLADAGGWPDLEALVRQCLTDPAFTGWMLWPVTEAVSVSALDHGGAKAFTSALGLQASLTTRLTAEFGIRALLDADLDRALPIVLKWTGHPNEHVRRLASEGTRPFLPWARRVKAIVGRPSAAVPILDALYRDESAYVRRSVANHLNDISKADPDLAVEVAARWSADGSPQLIKHGLRTLIKKGYPPALELLGFTRPEGITLTGPALPVDVVRIGDRLAFSFTVHNTGSAPANLVIDYVVHHRKANGTQTPKVFKLVTRKLAGGEQFTVDRAHSFKPITTRVYHPGRHGLEIQINGESFGRKEFDLVD</sequence>
<dbReference type="EMBL" id="JAAATY010000022">
    <property type="protein sequence ID" value="NRN68785.1"/>
    <property type="molecule type" value="Genomic_DNA"/>
</dbReference>
<name>A0ABX2FBM8_9PSEU</name>
<comment type="caution">
    <text evidence="1">The sequence shown here is derived from an EMBL/GenBank/DDBJ whole genome shotgun (WGS) entry which is preliminary data.</text>
</comment>
<dbReference type="InterPro" id="IPR016024">
    <property type="entry name" value="ARM-type_fold"/>
</dbReference>
<dbReference type="RefSeq" id="WP_173138293.1">
    <property type="nucleotide sequence ID" value="NZ_CBCSGW010000064.1"/>
</dbReference>
<dbReference type="Proteomes" id="UP000763557">
    <property type="component" value="Unassembled WGS sequence"/>
</dbReference>